<evidence type="ECO:0000313" key="2">
    <source>
        <dbReference type="Proteomes" id="UP000298264"/>
    </source>
</evidence>
<comment type="caution">
    <text evidence="1">The sequence shown here is derived from an EMBL/GenBank/DDBJ whole genome shotgun (WGS) entry which is preliminary data.</text>
</comment>
<organism evidence="1 2">
    <name type="scientific">Leptospira ilyithenensis</name>
    <dbReference type="NCBI Taxonomy" id="2484901"/>
    <lineage>
        <taxon>Bacteria</taxon>
        <taxon>Pseudomonadati</taxon>
        <taxon>Spirochaetota</taxon>
        <taxon>Spirochaetia</taxon>
        <taxon>Leptospirales</taxon>
        <taxon>Leptospiraceae</taxon>
        <taxon>Leptospira</taxon>
    </lineage>
</organism>
<dbReference type="RefSeq" id="WP_135765872.1">
    <property type="nucleotide sequence ID" value="NZ_RQHV01000062.1"/>
</dbReference>
<keyword evidence="2" id="KW-1185">Reference proteome</keyword>
<sequence>MSNIEYISGKPIGVFYIEVIGKKEDVLSAKNTFIQRGGGAEIEEVSL</sequence>
<gene>
    <name evidence="1" type="ORF">EHS11_18760</name>
</gene>
<reference evidence="1" key="1">
    <citation type="journal article" date="2019" name="PLoS Negl. Trop. Dis.">
        <title>Revisiting the worldwide diversity of Leptospira species in the environment.</title>
        <authorList>
            <person name="Vincent A.T."/>
            <person name="Schiettekatte O."/>
            <person name="Bourhy P."/>
            <person name="Veyrier F.J."/>
            <person name="Picardeau M."/>
        </authorList>
    </citation>
    <scope>NUCLEOTIDE SEQUENCE [LARGE SCALE GENOMIC DNA]</scope>
    <source>
        <strain evidence="1">201400974</strain>
    </source>
</reference>
<evidence type="ECO:0000313" key="1">
    <source>
        <dbReference type="EMBL" id="TGN07150.1"/>
    </source>
</evidence>
<dbReference type="Proteomes" id="UP000298264">
    <property type="component" value="Unassembled WGS sequence"/>
</dbReference>
<dbReference type="AlphaFoldDB" id="A0A4R9LMF7"/>
<proteinExistence type="predicted"/>
<dbReference type="EMBL" id="RQHV01000062">
    <property type="protein sequence ID" value="TGN07150.1"/>
    <property type="molecule type" value="Genomic_DNA"/>
</dbReference>
<name>A0A4R9LMF7_9LEPT</name>
<protein>
    <submittedName>
        <fullName evidence="1">Uncharacterized protein</fullName>
    </submittedName>
</protein>
<accession>A0A4R9LMF7</accession>